<dbReference type="OrthoDB" id="6285430at2759"/>
<dbReference type="EMBL" id="UYSG01003231">
    <property type="protein sequence ID" value="VDL58014.1"/>
    <property type="molecule type" value="Genomic_DNA"/>
</dbReference>
<evidence type="ECO:0000256" key="1">
    <source>
        <dbReference type="ARBA" id="ARBA00006019"/>
    </source>
</evidence>
<dbReference type="WBParaSite" id="HDID_0000569801-mRNA-1">
    <property type="protein sequence ID" value="HDID_0000569801-mRNA-1"/>
    <property type="gene ID" value="HDID_0000569801"/>
</dbReference>
<gene>
    <name evidence="3" type="ORF">HDID_LOCUS5696</name>
</gene>
<dbReference type="InterPro" id="IPR001373">
    <property type="entry name" value="Cullin_N"/>
</dbReference>
<sequence>MSKQQRLCVIFSKTMSENIANTQRVAWNTVKCLLQKVLSGGSLSEEDCVELSKSVRRYCGKRKIKAVTLPRIMRLYARLRRLLEKHIESLKNIALTLSDSCLLSFYEESWLNYSATMECINKHFKYASRLCCSTYDSPHGDEFYMIGLSAWHSGLFDICKKELTRTIVEEIMKERRGEKVSKRRLSLIMKSFITEEDKDFFESEFLEKSGEFYATQNFKPSAPLTIPDYIEWAESIIQSSTKRPGAYLKKSTLKNLTNIVSSKVIEDTIEIISEEFSNLLSEGKIEGGLY</sequence>
<name>A0A0R3SL83_HYMDI</name>
<comment type="similarity">
    <text evidence="1">Belongs to the cullin family.</text>
</comment>
<dbReference type="InterPro" id="IPR016159">
    <property type="entry name" value="Cullin_repeat-like_dom_sf"/>
</dbReference>
<evidence type="ECO:0000313" key="3">
    <source>
        <dbReference type="EMBL" id="VDL58014.1"/>
    </source>
</evidence>
<dbReference type="GO" id="GO:0031625">
    <property type="term" value="F:ubiquitin protein ligase binding"/>
    <property type="evidence" value="ECO:0007669"/>
    <property type="project" value="InterPro"/>
</dbReference>
<dbReference type="PANTHER" id="PTHR11932">
    <property type="entry name" value="CULLIN"/>
    <property type="match status" value="1"/>
</dbReference>
<dbReference type="Pfam" id="PF00888">
    <property type="entry name" value="Cullin"/>
    <property type="match status" value="1"/>
</dbReference>
<dbReference type="GO" id="GO:0006511">
    <property type="term" value="P:ubiquitin-dependent protein catabolic process"/>
    <property type="evidence" value="ECO:0007669"/>
    <property type="project" value="InterPro"/>
</dbReference>
<protein>
    <submittedName>
        <fullName evidence="5">Cullin domain-containing protein</fullName>
    </submittedName>
</protein>
<evidence type="ECO:0000313" key="4">
    <source>
        <dbReference type="Proteomes" id="UP000274504"/>
    </source>
</evidence>
<evidence type="ECO:0000259" key="2">
    <source>
        <dbReference type="Pfam" id="PF00888"/>
    </source>
</evidence>
<accession>A0A0R3SL83</accession>
<organism evidence="5">
    <name type="scientific">Hymenolepis diminuta</name>
    <name type="common">Rat tapeworm</name>
    <dbReference type="NCBI Taxonomy" id="6216"/>
    <lineage>
        <taxon>Eukaryota</taxon>
        <taxon>Metazoa</taxon>
        <taxon>Spiralia</taxon>
        <taxon>Lophotrochozoa</taxon>
        <taxon>Platyhelminthes</taxon>
        <taxon>Cestoda</taxon>
        <taxon>Eucestoda</taxon>
        <taxon>Cyclophyllidea</taxon>
        <taxon>Hymenolepididae</taxon>
        <taxon>Hymenolepis</taxon>
    </lineage>
</organism>
<dbReference type="InterPro" id="IPR045093">
    <property type="entry name" value="Cullin"/>
</dbReference>
<dbReference type="STRING" id="6216.A0A0R3SL83"/>
<evidence type="ECO:0000313" key="5">
    <source>
        <dbReference type="WBParaSite" id="HDID_0000569801-mRNA-1"/>
    </source>
</evidence>
<reference evidence="5" key="1">
    <citation type="submission" date="2017-02" db="UniProtKB">
        <authorList>
            <consortium name="WormBaseParasite"/>
        </authorList>
    </citation>
    <scope>IDENTIFICATION</scope>
</reference>
<dbReference type="Gene3D" id="1.20.1310.10">
    <property type="entry name" value="Cullin Repeats"/>
    <property type="match status" value="2"/>
</dbReference>
<dbReference type="Proteomes" id="UP000274504">
    <property type="component" value="Unassembled WGS sequence"/>
</dbReference>
<feature type="domain" description="Cullin N-terminal" evidence="2">
    <location>
        <begin position="27"/>
        <end position="285"/>
    </location>
</feature>
<dbReference type="AlphaFoldDB" id="A0A0R3SL83"/>
<reference evidence="3 4" key="2">
    <citation type="submission" date="2018-11" db="EMBL/GenBank/DDBJ databases">
        <authorList>
            <consortium name="Pathogen Informatics"/>
        </authorList>
    </citation>
    <scope>NUCLEOTIDE SEQUENCE [LARGE SCALE GENOMIC DNA]</scope>
</reference>
<proteinExistence type="inferred from homology"/>
<dbReference type="SUPFAM" id="SSF74788">
    <property type="entry name" value="Cullin repeat-like"/>
    <property type="match status" value="1"/>
</dbReference>